<keyword evidence="4" id="KW-1185">Reference proteome</keyword>
<dbReference type="AlphaFoldDB" id="A0A066ZX83"/>
<protein>
    <recommendedName>
        <fullName evidence="1">[Ribosomal protein bS18]-alanine N-acetyltransferase</fullName>
        <ecNumber evidence="1">2.3.1.266</ecNumber>
    </recommendedName>
</protein>
<dbReference type="SUPFAM" id="SSF55729">
    <property type="entry name" value="Acyl-CoA N-acyltransferases (Nat)"/>
    <property type="match status" value="1"/>
</dbReference>
<evidence type="ECO:0000256" key="1">
    <source>
        <dbReference type="RuleBase" id="RU363094"/>
    </source>
</evidence>
<dbReference type="GO" id="GO:0005737">
    <property type="term" value="C:cytoplasm"/>
    <property type="evidence" value="ECO:0007669"/>
    <property type="project" value="UniProtKB-SubCell"/>
</dbReference>
<evidence type="ECO:0000313" key="4">
    <source>
        <dbReference type="Proteomes" id="UP000027341"/>
    </source>
</evidence>
<dbReference type="Pfam" id="PF00583">
    <property type="entry name" value="Acetyltransf_1"/>
    <property type="match status" value="1"/>
</dbReference>
<keyword evidence="1" id="KW-0963">Cytoplasm</keyword>
<dbReference type="CDD" id="cd04301">
    <property type="entry name" value="NAT_SF"/>
    <property type="match status" value="1"/>
</dbReference>
<dbReference type="Proteomes" id="UP000027341">
    <property type="component" value="Unassembled WGS sequence"/>
</dbReference>
<organism evidence="3 4">
    <name type="scientific">Hydrogenovibrio marinus</name>
    <dbReference type="NCBI Taxonomy" id="28885"/>
    <lineage>
        <taxon>Bacteria</taxon>
        <taxon>Pseudomonadati</taxon>
        <taxon>Pseudomonadota</taxon>
        <taxon>Gammaproteobacteria</taxon>
        <taxon>Thiotrichales</taxon>
        <taxon>Piscirickettsiaceae</taxon>
        <taxon>Hydrogenovibrio</taxon>
    </lineage>
</organism>
<dbReference type="InterPro" id="IPR000182">
    <property type="entry name" value="GNAT_dom"/>
</dbReference>
<dbReference type="Gene3D" id="3.40.630.30">
    <property type="match status" value="1"/>
</dbReference>
<feature type="domain" description="N-acetyltransferase" evidence="2">
    <location>
        <begin position="6"/>
        <end position="152"/>
    </location>
</feature>
<dbReference type="RefSeq" id="WP_051623190.1">
    <property type="nucleotide sequence ID" value="NZ_AP020335.1"/>
</dbReference>
<comment type="catalytic activity">
    <reaction evidence="1">
        <text>N-terminal L-alanyl-[ribosomal protein bS18] + acetyl-CoA = N-terminal N(alpha)-acetyl-L-alanyl-[ribosomal protein bS18] + CoA + H(+)</text>
        <dbReference type="Rhea" id="RHEA:43756"/>
        <dbReference type="Rhea" id="RHEA-COMP:10676"/>
        <dbReference type="Rhea" id="RHEA-COMP:10677"/>
        <dbReference type="ChEBI" id="CHEBI:15378"/>
        <dbReference type="ChEBI" id="CHEBI:57287"/>
        <dbReference type="ChEBI" id="CHEBI:57288"/>
        <dbReference type="ChEBI" id="CHEBI:64718"/>
        <dbReference type="ChEBI" id="CHEBI:83683"/>
        <dbReference type="EC" id="2.3.1.266"/>
    </reaction>
</comment>
<dbReference type="InterPro" id="IPR016181">
    <property type="entry name" value="Acyl_CoA_acyltransferase"/>
</dbReference>
<dbReference type="GO" id="GO:0008999">
    <property type="term" value="F:protein-N-terminal-alanine acetyltransferase activity"/>
    <property type="evidence" value="ECO:0007669"/>
    <property type="project" value="UniProtKB-EC"/>
</dbReference>
<dbReference type="NCBIfam" id="TIGR01575">
    <property type="entry name" value="rimI"/>
    <property type="match status" value="1"/>
</dbReference>
<reference evidence="3 4" key="1">
    <citation type="submission" date="2014-04" db="EMBL/GenBank/DDBJ databases">
        <title>Draft genome sequence of Hydrogenovibrio marinus MH-110, a model organism for aerobic H2 metabolism.</title>
        <authorList>
            <person name="Cha H.J."/>
            <person name="Jo B.H."/>
            <person name="Hwang B.H."/>
        </authorList>
    </citation>
    <scope>NUCLEOTIDE SEQUENCE [LARGE SCALE GENOMIC DNA]</scope>
    <source>
        <strain evidence="3 4">MH-110</strain>
    </source>
</reference>
<dbReference type="STRING" id="28885.EI16_11745"/>
<name>A0A066ZX83_HYDMR</name>
<evidence type="ECO:0000313" key="3">
    <source>
        <dbReference type="EMBL" id="KDN96899.1"/>
    </source>
</evidence>
<proteinExistence type="inferred from homology"/>
<dbReference type="InterPro" id="IPR006464">
    <property type="entry name" value="AcTrfase_RimI/Ard1"/>
</dbReference>
<comment type="subcellular location">
    <subcellularLocation>
        <location evidence="1">Cytoplasm</location>
    </subcellularLocation>
</comment>
<sequence>MFAEFSYFRPMDEYDVKWVLSTEKASYDFPWSPQGFTKAMDDGLAYILCDVDDRKLGYACFLAVLDEIHLLNLCVAPDFRQQGIAGDALRKFKDYFLDSDYEKMLLEVRVSNPAKVLYEKHGFIEDGIRKGYYPLKNTHDKEDAVLMSCLLAESA</sequence>
<evidence type="ECO:0000259" key="2">
    <source>
        <dbReference type="PROSITE" id="PS51186"/>
    </source>
</evidence>
<accession>A0A066ZX83</accession>
<dbReference type="EC" id="2.3.1.266" evidence="1"/>
<dbReference type="EMBL" id="JMIU01000001">
    <property type="protein sequence ID" value="KDN96899.1"/>
    <property type="molecule type" value="Genomic_DNA"/>
</dbReference>
<comment type="similarity">
    <text evidence="1">Belongs to the acetyltransferase family. RimI subfamily.</text>
</comment>
<comment type="caution">
    <text evidence="3">The sequence shown here is derived from an EMBL/GenBank/DDBJ whole genome shotgun (WGS) entry which is preliminary data.</text>
</comment>
<gene>
    <name evidence="3" type="ORF">EI16_11745</name>
</gene>
<dbReference type="PROSITE" id="PS51186">
    <property type="entry name" value="GNAT"/>
    <property type="match status" value="1"/>
</dbReference>
<comment type="function">
    <text evidence="1">Acetylates the N-terminal alanine of ribosomal protein bS18.</text>
</comment>